<feature type="transmembrane region" description="Helical" evidence="4">
    <location>
        <begin position="39"/>
        <end position="57"/>
    </location>
</feature>
<evidence type="ECO:0000313" key="5">
    <source>
        <dbReference type="EMBL" id="TQF07779.1"/>
    </source>
</evidence>
<dbReference type="GO" id="GO:0005886">
    <property type="term" value="C:plasma membrane"/>
    <property type="evidence" value="ECO:0007669"/>
    <property type="project" value="TreeGrafter"/>
</dbReference>
<keyword evidence="6" id="KW-1185">Reference proteome</keyword>
<accession>A0A540WFH6</accession>
<reference evidence="5 6" key="1">
    <citation type="submission" date="2019-06" db="EMBL/GenBank/DDBJ databases">
        <title>Description of Kitasatospora acidophila sp. nov. isolated from pine grove soil, and reclassification of Streptomyces novaecaesareae to Kitasatospora novaeceasareae comb. nov.</title>
        <authorList>
            <person name="Kim M.J."/>
        </authorList>
    </citation>
    <scope>NUCLEOTIDE SEQUENCE [LARGE SCALE GENOMIC DNA]</scope>
    <source>
        <strain evidence="5 6">MMS16-CNU292</strain>
    </source>
</reference>
<dbReference type="InterPro" id="IPR010273">
    <property type="entry name" value="DUF881"/>
</dbReference>
<organism evidence="5 6">
    <name type="scientific">Kitasatospora acidiphila</name>
    <dbReference type="NCBI Taxonomy" id="2567942"/>
    <lineage>
        <taxon>Bacteria</taxon>
        <taxon>Bacillati</taxon>
        <taxon>Actinomycetota</taxon>
        <taxon>Actinomycetes</taxon>
        <taxon>Kitasatosporales</taxon>
        <taxon>Streptomycetaceae</taxon>
        <taxon>Kitasatospora</taxon>
    </lineage>
</organism>
<evidence type="ECO:0000256" key="4">
    <source>
        <dbReference type="SAM" id="Phobius"/>
    </source>
</evidence>
<feature type="coiled-coil region" evidence="2">
    <location>
        <begin position="70"/>
        <end position="104"/>
    </location>
</feature>
<dbReference type="EMBL" id="VIGB01000003">
    <property type="protein sequence ID" value="TQF07779.1"/>
    <property type="molecule type" value="Genomic_DNA"/>
</dbReference>
<feature type="compositionally biased region" description="Low complexity" evidence="3">
    <location>
        <begin position="305"/>
        <end position="325"/>
    </location>
</feature>
<feature type="region of interest" description="Disordered" evidence="3">
    <location>
        <begin position="269"/>
        <end position="325"/>
    </location>
</feature>
<evidence type="ECO:0000256" key="2">
    <source>
        <dbReference type="SAM" id="Coils"/>
    </source>
</evidence>
<dbReference type="PANTHER" id="PTHR37313:SF1">
    <property type="entry name" value="UPF0749 PROTEIN RV1823"/>
    <property type="match status" value="1"/>
</dbReference>
<name>A0A540WFH6_9ACTN</name>
<evidence type="ECO:0000256" key="1">
    <source>
        <dbReference type="ARBA" id="ARBA00009108"/>
    </source>
</evidence>
<protein>
    <submittedName>
        <fullName evidence="5">DUF881 domain-containing protein</fullName>
    </submittedName>
</protein>
<keyword evidence="4" id="KW-1133">Transmembrane helix</keyword>
<gene>
    <name evidence="5" type="ORF">E6W39_35535</name>
</gene>
<dbReference type="Pfam" id="PF05949">
    <property type="entry name" value="DUF881"/>
    <property type="match status" value="1"/>
</dbReference>
<dbReference type="Proteomes" id="UP000319103">
    <property type="component" value="Unassembled WGS sequence"/>
</dbReference>
<sequence>MTLLNTVMDQSLDEGYAAAARARGEEGRRRLPTTTRGKLVLALGLALAAVVVTVSGVNAHESEPALAKEKDALVKRVTDATAAADKLQRDVEAARTQVEQQQQRALSQSGGDTGLTALNGTVGTGAVTGPGVKLVISDASDSSTDGGIDPRTSGGFGGGRLRDRDLQLVVNGLWEAGAEAIAINGQRLTALSPIRAAGDAILVNNRPLVPPYTLFAVGDDKRLPGAFQDSMGGHYLRLLQDNFGIKATVSGQHAVDLPAAVGFTLRLAVPESPSPSPSASSPSPSASSPGPGASGSTPSSPSPAGPDAGSSAAPSTSSTTGVPKP</sequence>
<dbReference type="AlphaFoldDB" id="A0A540WFH6"/>
<evidence type="ECO:0000256" key="3">
    <source>
        <dbReference type="SAM" id="MobiDB-lite"/>
    </source>
</evidence>
<proteinExistence type="inferred from homology"/>
<dbReference type="OrthoDB" id="3218134at2"/>
<keyword evidence="4" id="KW-0812">Transmembrane</keyword>
<dbReference type="PANTHER" id="PTHR37313">
    <property type="entry name" value="UPF0749 PROTEIN RV1825"/>
    <property type="match status" value="1"/>
</dbReference>
<keyword evidence="2" id="KW-0175">Coiled coil</keyword>
<evidence type="ECO:0000313" key="6">
    <source>
        <dbReference type="Proteomes" id="UP000319103"/>
    </source>
</evidence>
<feature type="compositionally biased region" description="Low complexity" evidence="3">
    <location>
        <begin position="277"/>
        <end position="299"/>
    </location>
</feature>
<dbReference type="Gene3D" id="3.30.70.1880">
    <property type="entry name" value="Protein of unknown function DUF881"/>
    <property type="match status" value="1"/>
</dbReference>
<keyword evidence="4" id="KW-0472">Membrane</keyword>
<comment type="caution">
    <text evidence="5">The sequence shown here is derived from an EMBL/GenBank/DDBJ whole genome shotgun (WGS) entry which is preliminary data.</text>
</comment>
<comment type="similarity">
    <text evidence="1">Belongs to the UPF0749 family.</text>
</comment>